<dbReference type="Gene3D" id="3.30.200.20">
    <property type="entry name" value="Phosphorylase Kinase, domain 1"/>
    <property type="match status" value="1"/>
</dbReference>
<evidence type="ECO:0000259" key="8">
    <source>
        <dbReference type="PROSITE" id="PS50011"/>
    </source>
</evidence>
<proteinExistence type="predicted"/>
<evidence type="ECO:0000256" key="5">
    <source>
        <dbReference type="ARBA" id="ARBA00022777"/>
    </source>
</evidence>
<dbReference type="CDD" id="cd14014">
    <property type="entry name" value="STKc_PknB_like"/>
    <property type="match status" value="1"/>
</dbReference>
<dbReference type="Proteomes" id="UP001180754">
    <property type="component" value="Unassembled WGS sequence"/>
</dbReference>
<dbReference type="EMBL" id="JAVRFD010000014">
    <property type="protein sequence ID" value="MDT0546372.1"/>
    <property type="molecule type" value="Genomic_DNA"/>
</dbReference>
<dbReference type="PROSITE" id="PS50011">
    <property type="entry name" value="PROTEIN_KINASE_DOM"/>
    <property type="match status" value="1"/>
</dbReference>
<evidence type="ECO:0000313" key="9">
    <source>
        <dbReference type="EMBL" id="MDT0546372.1"/>
    </source>
</evidence>
<dbReference type="InterPro" id="IPR011009">
    <property type="entry name" value="Kinase-like_dom_sf"/>
</dbReference>
<keyword evidence="6" id="KW-0067">ATP-binding</keyword>
<dbReference type="PANTHER" id="PTHR43289">
    <property type="entry name" value="MITOGEN-ACTIVATED PROTEIN KINASE KINASE KINASE 20-RELATED"/>
    <property type="match status" value="1"/>
</dbReference>
<dbReference type="SUPFAM" id="SSF56112">
    <property type="entry name" value="Protein kinase-like (PK-like)"/>
    <property type="match status" value="1"/>
</dbReference>
<sequence length="634" mass="66915">MRPGGKVGKYRLTKGPVNGGRGAVWFAVDTELGRPVVLKRALAEDNSRAAFDELLAEARALAKFSHPNVVTLYGAERSGRGRKTTFWLVMEHVTGGSLDGSARLPAKLAAHIGAQVANALDALHAKGIVHCDVKPHNVVISEDGVAKLADFGAAYRIDGSRTVTPSGPISLTPAYAAPEAFRGAPERASDVFSLGATVYALVTGETPPRGPGRAIRTEALAEEVGPLREVLTAMLQRDPGRRPGAAAALRALREIAGPVDQLPRVPLEEVTKPYPPPEESPEAHGPTGPDETGVARLPSLLRRRPLLAGGAAATVVAAAAVAMVLWPNDGDGGGRSAHAEESPTATPTARATGDDFGIGDPRTVDPCALLSTSPFERFGDNAQLDPRYGNYDRCDIVLSSDESEIVDVTVDLDTEDPPSAATARMSGRVGVITEPAESEECGRTLVLSGVRDIVIRVEAKLTDDAKAPLCEIADAAVEHAVTVLNRGEVPRRSPKLPADSLARQDACGLLDARALEVVPGIDARDLDVGFGRWTCGWHSTTNRMAVRLVFDQGFLSPPDNARFTELAGRDAVVMPEYEGDSTCTVDVFYHPHQGHDDGPTERLRLVVSGARAQGRPCETATDLARSAAAALPAV</sequence>
<dbReference type="PANTHER" id="PTHR43289:SF6">
    <property type="entry name" value="SERINE_THREONINE-PROTEIN KINASE NEKL-3"/>
    <property type="match status" value="1"/>
</dbReference>
<protein>
    <recommendedName>
        <fullName evidence="1">non-specific serine/threonine protein kinase</fullName>
        <ecNumber evidence="1">2.7.11.1</ecNumber>
    </recommendedName>
</protein>
<keyword evidence="2" id="KW-0723">Serine/threonine-protein kinase</keyword>
<feature type="region of interest" description="Disordered" evidence="7">
    <location>
        <begin position="331"/>
        <end position="357"/>
    </location>
</feature>
<dbReference type="EC" id="2.7.11.1" evidence="1"/>
<accession>A0ABU2XKK2</accession>
<evidence type="ECO:0000256" key="7">
    <source>
        <dbReference type="SAM" id="MobiDB-lite"/>
    </source>
</evidence>
<dbReference type="Gene3D" id="1.10.510.10">
    <property type="entry name" value="Transferase(Phosphotransferase) domain 1"/>
    <property type="match status" value="1"/>
</dbReference>
<evidence type="ECO:0000256" key="6">
    <source>
        <dbReference type="ARBA" id="ARBA00022840"/>
    </source>
</evidence>
<dbReference type="InterPro" id="IPR000719">
    <property type="entry name" value="Prot_kinase_dom"/>
</dbReference>
<evidence type="ECO:0000256" key="3">
    <source>
        <dbReference type="ARBA" id="ARBA00022679"/>
    </source>
</evidence>
<feature type="region of interest" description="Disordered" evidence="7">
    <location>
        <begin position="260"/>
        <end position="294"/>
    </location>
</feature>
<keyword evidence="10" id="KW-1185">Reference proteome</keyword>
<feature type="domain" description="Protein kinase" evidence="8">
    <location>
        <begin position="10"/>
        <end position="256"/>
    </location>
</feature>
<dbReference type="SMART" id="SM00220">
    <property type="entry name" value="S_TKc"/>
    <property type="match status" value="1"/>
</dbReference>
<name>A0ABU2XKK2_9ACTN</name>
<dbReference type="RefSeq" id="WP_311726845.1">
    <property type="nucleotide sequence ID" value="NZ_JAVRFD010000014.1"/>
</dbReference>
<evidence type="ECO:0000313" key="10">
    <source>
        <dbReference type="Proteomes" id="UP001180754"/>
    </source>
</evidence>
<organism evidence="9 10">
    <name type="scientific">Streptomyces lonegramiae</name>
    <dbReference type="NCBI Taxonomy" id="3075524"/>
    <lineage>
        <taxon>Bacteria</taxon>
        <taxon>Bacillati</taxon>
        <taxon>Actinomycetota</taxon>
        <taxon>Actinomycetes</taxon>
        <taxon>Kitasatosporales</taxon>
        <taxon>Streptomycetaceae</taxon>
        <taxon>Streptomyces</taxon>
    </lineage>
</organism>
<reference evidence="9" key="1">
    <citation type="submission" date="2024-05" db="EMBL/GenBank/DDBJ databases">
        <title>30 novel species of actinomycetes from the DSMZ collection.</title>
        <authorList>
            <person name="Nouioui I."/>
        </authorList>
    </citation>
    <scope>NUCLEOTIDE SEQUENCE</scope>
    <source>
        <strain evidence="9">DSM 41529</strain>
    </source>
</reference>
<dbReference type="GO" id="GO:0004674">
    <property type="term" value="F:protein serine/threonine kinase activity"/>
    <property type="evidence" value="ECO:0007669"/>
    <property type="project" value="UniProtKB-EC"/>
</dbReference>
<keyword evidence="5 9" id="KW-0418">Kinase</keyword>
<dbReference type="InterPro" id="IPR008271">
    <property type="entry name" value="Ser/Thr_kinase_AS"/>
</dbReference>
<evidence type="ECO:0000256" key="1">
    <source>
        <dbReference type="ARBA" id="ARBA00012513"/>
    </source>
</evidence>
<gene>
    <name evidence="9" type="ORF">RND15_27215</name>
</gene>
<dbReference type="PROSITE" id="PS00108">
    <property type="entry name" value="PROTEIN_KINASE_ST"/>
    <property type="match status" value="1"/>
</dbReference>
<keyword evidence="3 9" id="KW-0808">Transferase</keyword>
<evidence type="ECO:0000256" key="4">
    <source>
        <dbReference type="ARBA" id="ARBA00022741"/>
    </source>
</evidence>
<dbReference type="Pfam" id="PF00069">
    <property type="entry name" value="Pkinase"/>
    <property type="match status" value="1"/>
</dbReference>
<evidence type="ECO:0000256" key="2">
    <source>
        <dbReference type="ARBA" id="ARBA00022527"/>
    </source>
</evidence>
<keyword evidence="4" id="KW-0547">Nucleotide-binding</keyword>
<comment type="caution">
    <text evidence="9">The sequence shown here is derived from an EMBL/GenBank/DDBJ whole genome shotgun (WGS) entry which is preliminary data.</text>
</comment>